<feature type="compositionally biased region" description="Basic and acidic residues" evidence="1">
    <location>
        <begin position="152"/>
        <end position="171"/>
    </location>
</feature>
<comment type="caution">
    <text evidence="3">The sequence shown here is derived from an EMBL/GenBank/DDBJ whole genome shotgun (WGS) entry which is preliminary data.</text>
</comment>
<evidence type="ECO:0000313" key="4">
    <source>
        <dbReference type="Proteomes" id="UP001217089"/>
    </source>
</evidence>
<dbReference type="SMART" id="SM00498">
    <property type="entry name" value="FH2"/>
    <property type="match status" value="1"/>
</dbReference>
<dbReference type="EMBL" id="JARBDR010000917">
    <property type="protein sequence ID" value="KAJ8302599.1"/>
    <property type="molecule type" value="Genomic_DNA"/>
</dbReference>
<keyword evidence="4" id="KW-1185">Reference proteome</keyword>
<feature type="compositionally biased region" description="Basic and acidic residues" evidence="1">
    <location>
        <begin position="315"/>
        <end position="326"/>
    </location>
</feature>
<feature type="compositionally biased region" description="Polar residues" evidence="1">
    <location>
        <begin position="234"/>
        <end position="250"/>
    </location>
</feature>
<dbReference type="Pfam" id="PF02181">
    <property type="entry name" value="FH2"/>
    <property type="match status" value="1"/>
</dbReference>
<proteinExistence type="predicted"/>
<dbReference type="Gene3D" id="1.20.58.2220">
    <property type="entry name" value="Formin, FH2 domain"/>
    <property type="match status" value="1"/>
</dbReference>
<dbReference type="Proteomes" id="UP001217089">
    <property type="component" value="Unassembled WGS sequence"/>
</dbReference>
<evidence type="ECO:0000313" key="3">
    <source>
        <dbReference type="EMBL" id="KAJ8302599.1"/>
    </source>
</evidence>
<feature type="region of interest" description="Disordered" evidence="1">
    <location>
        <begin position="348"/>
        <end position="426"/>
    </location>
</feature>
<evidence type="ECO:0000259" key="2">
    <source>
        <dbReference type="PROSITE" id="PS51444"/>
    </source>
</evidence>
<dbReference type="PANTHER" id="PTHR45920">
    <property type="entry name" value="FORMIN HOMOLOGY 2 DOMAIN CONTAINING, ISOFORM I"/>
    <property type="match status" value="1"/>
</dbReference>
<feature type="compositionally biased region" description="Polar residues" evidence="1">
    <location>
        <begin position="172"/>
        <end position="193"/>
    </location>
</feature>
<accession>A0ABQ9EB84</accession>
<feature type="compositionally biased region" description="Pro residues" evidence="1">
    <location>
        <begin position="367"/>
        <end position="416"/>
    </location>
</feature>
<feature type="compositionally biased region" description="Basic and acidic residues" evidence="1">
    <location>
        <begin position="28"/>
        <end position="38"/>
    </location>
</feature>
<dbReference type="PROSITE" id="PS51444">
    <property type="entry name" value="FH2"/>
    <property type="match status" value="1"/>
</dbReference>
<sequence length="894" mass="99972">MSDATNNACLPTDATRTRRDRRARQRSFIREQEYEQIRQRITSNNDVKNGNRSSTNDVNNGNRSSIVSTSSSSTSNSGGNISHNQTNGNSAEESKYSSLSSLSDIEPPCESSSVSPLKLVNGNDNSRKIGMPLQPIHKHTDSKESGYQSNEDMTHRNNDRLRTQNDIDRRNNAINETQINDKSPTGGLSSNSRWALYMKKQQEEEEQENLPQPSTQQQFPQQVDQSVQQRKDNLQQQGQTSGVQRTQVESFDNDEGLIRAGIDRFTAKNEDQESREAASRVGDRSGLISRAKEGLARQPVAKEPSMQPAPATSHDVIKTESDAQWERLSKKLHRPLKIKDLDFTDLQEEDEEDVFAPPNPFASGAGIPPPPPLGGGVPPPPPLMGGPPPPPPPFGAPPPPPPPGGGPPPPPPPPGMGMPTAPVMEVELPPPPGANLKKSVKTVKLHWKTVAPEKPHPSTKGETIWKDIVPVKVDPDKLQHLFESRTSELKQKKILTSMIPTDEERTKILEAQMANPDIPLGTAEQFLLTLSSISELSARLSLWLFKLDYESIESEVADPLSDLKTGIDQLTKSKTFKYIISVILTIGNFLNGAEARGFSIDYLAKIPEVKDTVHKHSLLHHLCTIVIEQFKDSTDLYSEIGPLARCSRVDWDELHQKLDKLKRDCKASWDHLRAIVKHDGSSNSSVKAKMSEFLSDAAERIMILEIVFKRVTNRYHKLLLYMGLPLMMAKDFKVNQFCKVVSEFALEYRTTREKVLQQLAKKANQRERKKTRGKMIVDTENFSKNKPDANQSDDALQRLLSNGYTSCDERGLPGQRGRRKPLDSYKTSTTSRGYVTTDSEMYDTGDDEILEACVRTAAAPSSKGPRERKRARHHRKSCMYQFSYVYICSNYKIS</sequence>
<dbReference type="InterPro" id="IPR015425">
    <property type="entry name" value="FH2_Formin"/>
</dbReference>
<feature type="compositionally biased region" description="Basic and acidic residues" evidence="1">
    <location>
        <begin position="261"/>
        <end position="283"/>
    </location>
</feature>
<dbReference type="SUPFAM" id="SSF101447">
    <property type="entry name" value="Formin homology 2 domain (FH2 domain)"/>
    <property type="match status" value="1"/>
</dbReference>
<feature type="domain" description="FH2" evidence="2">
    <location>
        <begin position="391"/>
        <end position="774"/>
    </location>
</feature>
<dbReference type="PANTHER" id="PTHR45920:SF4">
    <property type="entry name" value="FORMIN HOMOLOGY 2 DOMAIN CONTAINING, ISOFORM I"/>
    <property type="match status" value="1"/>
</dbReference>
<dbReference type="InterPro" id="IPR042201">
    <property type="entry name" value="FH2_Formin_sf"/>
</dbReference>
<organism evidence="3 4">
    <name type="scientific">Tegillarca granosa</name>
    <name type="common">Malaysian cockle</name>
    <name type="synonym">Anadara granosa</name>
    <dbReference type="NCBI Taxonomy" id="220873"/>
    <lineage>
        <taxon>Eukaryota</taxon>
        <taxon>Metazoa</taxon>
        <taxon>Spiralia</taxon>
        <taxon>Lophotrochozoa</taxon>
        <taxon>Mollusca</taxon>
        <taxon>Bivalvia</taxon>
        <taxon>Autobranchia</taxon>
        <taxon>Pteriomorphia</taxon>
        <taxon>Arcoida</taxon>
        <taxon>Arcoidea</taxon>
        <taxon>Arcidae</taxon>
        <taxon>Tegillarca</taxon>
    </lineage>
</organism>
<feature type="compositionally biased region" description="Low complexity" evidence="1">
    <location>
        <begin position="64"/>
        <end position="82"/>
    </location>
</feature>
<name>A0ABQ9EB84_TEGGR</name>
<protein>
    <recommendedName>
        <fullName evidence="2">FH2 domain-containing protein</fullName>
    </recommendedName>
</protein>
<feature type="region of interest" description="Disordered" evidence="1">
    <location>
        <begin position="1"/>
        <end position="326"/>
    </location>
</feature>
<feature type="compositionally biased region" description="Basic residues" evidence="1">
    <location>
        <begin position="18"/>
        <end position="27"/>
    </location>
</feature>
<feature type="compositionally biased region" description="Low complexity" evidence="1">
    <location>
        <begin position="211"/>
        <end position="228"/>
    </location>
</feature>
<feature type="compositionally biased region" description="Basic and acidic residues" evidence="1">
    <location>
        <begin position="775"/>
        <end position="787"/>
    </location>
</feature>
<evidence type="ECO:0000256" key="1">
    <source>
        <dbReference type="SAM" id="MobiDB-lite"/>
    </source>
</evidence>
<feature type="region of interest" description="Disordered" evidence="1">
    <location>
        <begin position="808"/>
        <end position="831"/>
    </location>
</feature>
<reference evidence="3 4" key="1">
    <citation type="submission" date="2022-12" db="EMBL/GenBank/DDBJ databases">
        <title>Chromosome-level genome of Tegillarca granosa.</title>
        <authorList>
            <person name="Kim J."/>
        </authorList>
    </citation>
    <scope>NUCLEOTIDE SEQUENCE [LARGE SCALE GENOMIC DNA]</scope>
    <source>
        <strain evidence="3">Teg-2019</strain>
        <tissue evidence="3">Adductor muscle</tissue>
    </source>
</reference>
<gene>
    <name evidence="3" type="ORF">KUTeg_018995</name>
</gene>
<feature type="region of interest" description="Disordered" evidence="1">
    <location>
        <begin position="762"/>
        <end position="792"/>
    </location>
</feature>
<feature type="compositionally biased region" description="Polar residues" evidence="1">
    <location>
        <begin position="39"/>
        <end position="63"/>
    </location>
</feature>